<sequence>MSELRIIEVTTFDVSLKEQDEENSIQAEVLDKKEDGGDNNSTVITTHAEIDSRTMEQVVDGKVMEREVNEIEVDASAYDEVIGHTYSNEQINSSAQQIGYQVEKSCNNISAKEISNSERASSINIEVSVDKVFIDGRDTSSKKESIILSTENPITEEEKIVEGVEVSTVGDITKSYLNKELHALVSHDMNRLDTGSKEDVVHKGNGQVLT</sequence>
<dbReference type="EMBL" id="JAJAGQ010000023">
    <property type="protein sequence ID" value="KAJ8527575.1"/>
    <property type="molecule type" value="Genomic_DNA"/>
</dbReference>
<comment type="caution">
    <text evidence="1">The sequence shown here is derived from an EMBL/GenBank/DDBJ whole genome shotgun (WGS) entry which is preliminary data.</text>
</comment>
<organism evidence="1 2">
    <name type="scientific">Anisodus acutangulus</name>
    <dbReference type="NCBI Taxonomy" id="402998"/>
    <lineage>
        <taxon>Eukaryota</taxon>
        <taxon>Viridiplantae</taxon>
        <taxon>Streptophyta</taxon>
        <taxon>Embryophyta</taxon>
        <taxon>Tracheophyta</taxon>
        <taxon>Spermatophyta</taxon>
        <taxon>Magnoliopsida</taxon>
        <taxon>eudicotyledons</taxon>
        <taxon>Gunneridae</taxon>
        <taxon>Pentapetalae</taxon>
        <taxon>asterids</taxon>
        <taxon>lamiids</taxon>
        <taxon>Solanales</taxon>
        <taxon>Solanaceae</taxon>
        <taxon>Solanoideae</taxon>
        <taxon>Hyoscyameae</taxon>
        <taxon>Anisodus</taxon>
    </lineage>
</organism>
<proteinExistence type="predicted"/>
<name>A0A9Q1L523_9SOLA</name>
<dbReference type="AlphaFoldDB" id="A0A9Q1L523"/>
<protein>
    <submittedName>
        <fullName evidence="1">Uncharacterized protein</fullName>
    </submittedName>
</protein>
<dbReference type="Proteomes" id="UP001152561">
    <property type="component" value="Unassembled WGS sequence"/>
</dbReference>
<reference evidence="2" key="1">
    <citation type="journal article" date="2023" name="Proc. Natl. Acad. Sci. U.S.A.">
        <title>Genomic and structural basis for evolution of tropane alkaloid biosynthesis.</title>
        <authorList>
            <person name="Wanga Y.-J."/>
            <person name="Taina T."/>
            <person name="Yua J.-Y."/>
            <person name="Lia J."/>
            <person name="Xua B."/>
            <person name="Chenc J."/>
            <person name="D'Auriad J.C."/>
            <person name="Huanga J.-P."/>
            <person name="Huanga S.-X."/>
        </authorList>
    </citation>
    <scope>NUCLEOTIDE SEQUENCE [LARGE SCALE GENOMIC DNA]</scope>
    <source>
        <strain evidence="2">cv. KIB-2019</strain>
    </source>
</reference>
<gene>
    <name evidence="1" type="ORF">K7X08_015026</name>
</gene>
<evidence type="ECO:0000313" key="2">
    <source>
        <dbReference type="Proteomes" id="UP001152561"/>
    </source>
</evidence>
<accession>A0A9Q1L523</accession>
<evidence type="ECO:0000313" key="1">
    <source>
        <dbReference type="EMBL" id="KAJ8527575.1"/>
    </source>
</evidence>
<keyword evidence="2" id="KW-1185">Reference proteome</keyword>